<evidence type="ECO:0000313" key="3">
    <source>
        <dbReference type="Proteomes" id="UP000028123"/>
    </source>
</evidence>
<dbReference type="InterPro" id="IPR009996">
    <property type="entry name" value="YycH"/>
</dbReference>
<organism evidence="2 3">
    <name type="scientific">Paenibacillus tyrfis</name>
    <dbReference type="NCBI Taxonomy" id="1501230"/>
    <lineage>
        <taxon>Bacteria</taxon>
        <taxon>Bacillati</taxon>
        <taxon>Bacillota</taxon>
        <taxon>Bacilli</taxon>
        <taxon>Bacillales</taxon>
        <taxon>Paenibacillaceae</taxon>
        <taxon>Paenibacillus</taxon>
    </lineage>
</organism>
<dbReference type="CDD" id="cd15787">
    <property type="entry name" value="YycH_N"/>
    <property type="match status" value="1"/>
</dbReference>
<dbReference type="eggNOG" id="COG4863">
    <property type="taxonomic scope" value="Bacteria"/>
</dbReference>
<evidence type="ECO:0000259" key="1">
    <source>
        <dbReference type="Pfam" id="PF07435"/>
    </source>
</evidence>
<dbReference type="Proteomes" id="UP000028123">
    <property type="component" value="Unassembled WGS sequence"/>
</dbReference>
<comment type="caution">
    <text evidence="2">The sequence shown here is derived from an EMBL/GenBank/DDBJ whole genome shotgun (WGS) entry which is preliminary data.</text>
</comment>
<name>A0A081NUT5_9BACL</name>
<dbReference type="InterPro" id="IPR042274">
    <property type="entry name" value="YycH/YycI_2"/>
</dbReference>
<protein>
    <recommendedName>
        <fullName evidence="1">Regulatory protein YycH domain-containing protein</fullName>
    </recommendedName>
</protein>
<dbReference type="AlphaFoldDB" id="A0A081NUT5"/>
<dbReference type="Gene3D" id="3.30.310.160">
    <property type="entry name" value="YycH protein, domain 2"/>
    <property type="match status" value="1"/>
</dbReference>
<dbReference type="RefSeq" id="WP_036691857.1">
    <property type="nucleotide sequence ID" value="NZ_FYEP01000033.1"/>
</dbReference>
<dbReference type="OrthoDB" id="2382185at2"/>
<reference evidence="2 3" key="1">
    <citation type="submission" date="2014-06" db="EMBL/GenBank/DDBJ databases">
        <title>Draft genome sequence of Paenibacillus sp. MSt1.</title>
        <authorList>
            <person name="Aw Y.K."/>
            <person name="Ong K.S."/>
            <person name="Gan H.M."/>
            <person name="Lee S.M."/>
        </authorList>
    </citation>
    <scope>NUCLEOTIDE SEQUENCE [LARGE SCALE GENOMIC DNA]</scope>
    <source>
        <strain evidence="2 3">MSt1</strain>
    </source>
</reference>
<dbReference type="EMBL" id="JNVM01000041">
    <property type="protein sequence ID" value="KEQ22208.1"/>
    <property type="molecule type" value="Genomic_DNA"/>
</dbReference>
<accession>A0A081NUT5</accession>
<proteinExistence type="predicted"/>
<dbReference type="Pfam" id="PF07435">
    <property type="entry name" value="YycH"/>
    <property type="match status" value="1"/>
</dbReference>
<sequence length="427" mass="49106">MIEKLKTAALTLLVLLSLLQSYLLAYSYPKYDPVKPEEYVKTDILGTHASLKDMLFPDQLVLHLGNQQHTVLYPNTVKYNEVMEILKQRFLEGFRKTSVTSLGYNWDDVRNKQQGVEIRFRDGLPMNVLQEVMQLKGDLQGENDLITRILIFAKDTNEVRAILFTDTANTVYEAIKADFTVKDIEKFVQTDESFTPYKAMTGDYYLPMKPLTIPSFKMTYTQFTADQLKRTFFVDPTLTRNVTERDGSEIYTDGKRGLKLRNEQHWMTYTDPVAATENNKVDLRESLLSAVQFINQHGGWNGKYGVQKVPQRLLPGSQQYVFRQYYDSYPVINTRNENTGFMKISLQKGIVASYDRSLLTPDLRSAVRTEVQLAGGEQLEQKLAAFAKKARVYTIFPAYRMVVTEQAMILVPAWVAELQDGTYEFLD</sequence>
<evidence type="ECO:0000313" key="2">
    <source>
        <dbReference type="EMBL" id="KEQ22208.1"/>
    </source>
</evidence>
<keyword evidence="3" id="KW-1185">Reference proteome</keyword>
<gene>
    <name evidence="2" type="ORF">ET33_26865</name>
</gene>
<feature type="domain" description="Regulatory protein YycH" evidence="1">
    <location>
        <begin position="3"/>
        <end position="420"/>
    </location>
</feature>